<feature type="non-terminal residue" evidence="1">
    <location>
        <position position="1"/>
    </location>
</feature>
<organism evidence="1 2">
    <name type="scientific">Nibea albiflora</name>
    <name type="common">Yellow drum</name>
    <name type="synonym">Corvina albiflora</name>
    <dbReference type="NCBI Taxonomy" id="240163"/>
    <lineage>
        <taxon>Eukaryota</taxon>
        <taxon>Metazoa</taxon>
        <taxon>Chordata</taxon>
        <taxon>Craniata</taxon>
        <taxon>Vertebrata</taxon>
        <taxon>Euteleostomi</taxon>
        <taxon>Actinopterygii</taxon>
        <taxon>Neopterygii</taxon>
        <taxon>Teleostei</taxon>
        <taxon>Neoteleostei</taxon>
        <taxon>Acanthomorphata</taxon>
        <taxon>Eupercaria</taxon>
        <taxon>Sciaenidae</taxon>
        <taxon>Nibea</taxon>
    </lineage>
</organism>
<evidence type="ECO:0000313" key="2">
    <source>
        <dbReference type="Proteomes" id="UP000805704"/>
    </source>
</evidence>
<reference evidence="1" key="1">
    <citation type="submission" date="2020-04" db="EMBL/GenBank/DDBJ databases">
        <title>A chromosome-scale assembly and high-density genetic map of the yellow drum (Nibea albiflora) genome.</title>
        <authorList>
            <person name="Xu D."/>
            <person name="Zhang W."/>
            <person name="Chen R."/>
            <person name="Tan P."/>
            <person name="Wang L."/>
            <person name="Song H."/>
            <person name="Tian L."/>
            <person name="Zhu Q."/>
            <person name="Wang B."/>
        </authorList>
    </citation>
    <scope>NUCLEOTIDE SEQUENCE</scope>
    <source>
        <strain evidence="1">ZJHYS-2018</strain>
    </source>
</reference>
<keyword evidence="2" id="KW-1185">Reference proteome</keyword>
<dbReference type="Proteomes" id="UP000805704">
    <property type="component" value="Chromosome 15"/>
</dbReference>
<evidence type="ECO:0000313" key="1">
    <source>
        <dbReference type="EMBL" id="KAG8010644.1"/>
    </source>
</evidence>
<sequence>QAHKIITFRDDGRRDLGSASATASADLQSSSRDKLETQYLQRLESYKYDLQGSNRVKRKRWNADGTGVFGCCSAQPLVWESGGETLDNLGGEQRKQREELRASRSEEVREEILGTKMNDKRSDGPWLVEGIVNEKTTCSETKNRDKESRNDYYNHN</sequence>
<gene>
    <name evidence="1" type="ORF">GBF38_009785</name>
</gene>
<protein>
    <submittedName>
        <fullName evidence="1">Uncharacterized protein</fullName>
    </submittedName>
</protein>
<proteinExistence type="predicted"/>
<comment type="caution">
    <text evidence="1">The sequence shown here is derived from an EMBL/GenBank/DDBJ whole genome shotgun (WGS) entry which is preliminary data.</text>
</comment>
<dbReference type="EMBL" id="CM024803">
    <property type="protein sequence ID" value="KAG8010644.1"/>
    <property type="molecule type" value="Genomic_DNA"/>
</dbReference>
<name>A0ACB7F8X9_NIBAL</name>
<accession>A0ACB7F8X9</accession>